<feature type="compositionally biased region" description="Acidic residues" evidence="3">
    <location>
        <begin position="886"/>
        <end position="895"/>
    </location>
</feature>
<name>A0A067BVB5_SAPPC</name>
<dbReference type="InterPro" id="IPR011992">
    <property type="entry name" value="EF-hand-dom_pair"/>
</dbReference>
<dbReference type="AlphaFoldDB" id="A0A067BVB5"/>
<dbReference type="PROSITE" id="PS50222">
    <property type="entry name" value="EF_HAND_2"/>
    <property type="match status" value="1"/>
</dbReference>
<proteinExistence type="predicted"/>
<dbReference type="RefSeq" id="XP_012208513.1">
    <property type="nucleotide sequence ID" value="XM_012353123.1"/>
</dbReference>
<evidence type="ECO:0000256" key="3">
    <source>
        <dbReference type="SAM" id="MobiDB-lite"/>
    </source>
</evidence>
<evidence type="ECO:0000313" key="5">
    <source>
        <dbReference type="EMBL" id="KDO20775.1"/>
    </source>
</evidence>
<dbReference type="InterPro" id="IPR002048">
    <property type="entry name" value="EF_hand_dom"/>
</dbReference>
<dbReference type="VEuPathDB" id="FungiDB:SPRG_13527"/>
<feature type="compositionally biased region" description="Basic and acidic residues" evidence="3">
    <location>
        <begin position="835"/>
        <end position="875"/>
    </location>
</feature>
<gene>
    <name evidence="5" type="ORF">SPRG_13527</name>
</gene>
<feature type="region of interest" description="Disordered" evidence="3">
    <location>
        <begin position="832"/>
        <end position="895"/>
    </location>
</feature>
<keyword evidence="1" id="KW-0106">Calcium</keyword>
<dbReference type="EMBL" id="KK583303">
    <property type="protein sequence ID" value="KDO20775.1"/>
    <property type="molecule type" value="Genomic_DNA"/>
</dbReference>
<sequence>MEAPHPVESTSRLAARTLALVKESDARGPSLAKHADVMTPRPRRAIASAGSTRQKPSYDDNLKPPAATMTKGHFFAKLQKRKELLHQEAPLDARPSARKPFVASKQGPAPIAPFVEAPLAHDVGSAIDTRGHAAITSWLDEFPMEERDFLSPTNFFELKTSQARRLTDGWPTPQRLRIAVAYTALTSLAARHASIPPRLLAQCLEELAPAIYANASDFDDAQDAIDENPFLFYYQQATLQHDVVQAKIREVERLEERIAELSEQLDDYQCKQKRSMSHAVVGRFKTSLNMFKANHVAPQAPTSAVVEHHPENRLPTETEICAYFSLMSPEALSSMLHRLFKDPNMPSLTQTLAHLVDELDPDQRESFYHAYQKSMSADELYNFIANEINQHNQYLRDATVRLTKKTPTGLLSEFVLGLQKHLLLQDKAAPPLAETSDSALTAVEAFILVHVESFMARLTTLRQDVGESSLVEIIPRHAQIRNDVAKLLEFLILLEGGDPSSLLEGLDDDTSRTMPLYDVCTTISALVCEKLMQDANDKSLQLQPLKVFTRQYFIRVYGLKSLALSHIASFRTALQVHCKENPRVGLFHWFLGLDEARTMSAELGFAFFKSLIKHVIYTMTKVKSATMNQIESAPITTLESLMYAWNDLIGDGYSSKDSTAKDAPTGTFRDKKRLIPVPKALEVCKVAFNEVFEKDSSVLAAIDDVRCAGTPALPMEDFLMQLMDAWSEALERLVVELRLKFKDADKNGDGTMDFEEFFAFLVTAKMLDTTKLEDARRGTQRDGASATAMADMRHTNAVRHKAISIYDSLANDHNIIDETHFVSYMLGQLLKPTGRKTDDEKPETARSSDETEASPSRRQDERRASRTSHGKESPPRRSSRAPVSEQGDDDMCEDT</sequence>
<dbReference type="KEGG" id="spar:SPRG_13527"/>
<reference evidence="5 6" key="1">
    <citation type="journal article" date="2013" name="PLoS Genet.">
        <title>Distinctive expansion of potential virulence genes in the genome of the oomycete fish pathogen Saprolegnia parasitica.</title>
        <authorList>
            <person name="Jiang R.H."/>
            <person name="de Bruijn I."/>
            <person name="Haas B.J."/>
            <person name="Belmonte R."/>
            <person name="Lobach L."/>
            <person name="Christie J."/>
            <person name="van den Ackerveken G."/>
            <person name="Bottin A."/>
            <person name="Bulone V."/>
            <person name="Diaz-Moreno S.M."/>
            <person name="Dumas B."/>
            <person name="Fan L."/>
            <person name="Gaulin E."/>
            <person name="Govers F."/>
            <person name="Grenville-Briggs L.J."/>
            <person name="Horner N.R."/>
            <person name="Levin J.Z."/>
            <person name="Mammella M."/>
            <person name="Meijer H.J."/>
            <person name="Morris P."/>
            <person name="Nusbaum C."/>
            <person name="Oome S."/>
            <person name="Phillips A.J."/>
            <person name="van Rooyen D."/>
            <person name="Rzeszutek E."/>
            <person name="Saraiva M."/>
            <person name="Secombes C.J."/>
            <person name="Seidl M.F."/>
            <person name="Snel B."/>
            <person name="Stassen J.H."/>
            <person name="Sykes S."/>
            <person name="Tripathy S."/>
            <person name="van den Berg H."/>
            <person name="Vega-Arreguin J.C."/>
            <person name="Wawra S."/>
            <person name="Young S.K."/>
            <person name="Zeng Q."/>
            <person name="Dieguez-Uribeondo J."/>
            <person name="Russ C."/>
            <person name="Tyler B.M."/>
            <person name="van West P."/>
        </authorList>
    </citation>
    <scope>NUCLEOTIDE SEQUENCE [LARGE SCALE GENOMIC DNA]</scope>
    <source>
        <strain evidence="5 6">CBS 223.65</strain>
    </source>
</reference>
<evidence type="ECO:0000256" key="1">
    <source>
        <dbReference type="ARBA" id="ARBA00022837"/>
    </source>
</evidence>
<protein>
    <recommendedName>
        <fullName evidence="4">EF-hand domain-containing protein</fullName>
    </recommendedName>
</protein>
<keyword evidence="6" id="KW-1185">Reference proteome</keyword>
<evidence type="ECO:0000256" key="2">
    <source>
        <dbReference type="SAM" id="Coils"/>
    </source>
</evidence>
<feature type="domain" description="EF-hand" evidence="4">
    <location>
        <begin position="732"/>
        <end position="767"/>
    </location>
</feature>
<dbReference type="OrthoDB" id="109600at2759"/>
<dbReference type="PANTHER" id="PTHR34894:SF5">
    <property type="entry name" value="EF-HAND DOMAIN-CONTAINING PROTEIN"/>
    <property type="match status" value="1"/>
</dbReference>
<dbReference type="Proteomes" id="UP000030745">
    <property type="component" value="Unassembled WGS sequence"/>
</dbReference>
<dbReference type="InterPro" id="IPR018247">
    <property type="entry name" value="EF_Hand_1_Ca_BS"/>
</dbReference>
<accession>A0A067BVB5</accession>
<dbReference type="SUPFAM" id="SSF47473">
    <property type="entry name" value="EF-hand"/>
    <property type="match status" value="2"/>
</dbReference>
<dbReference type="PANTHER" id="PTHR34894">
    <property type="entry name" value="SAM-DEPENDENT METHYLTRANSFERASE RSMI, CONSERVED SITE"/>
    <property type="match status" value="1"/>
</dbReference>
<organism evidence="5 6">
    <name type="scientific">Saprolegnia parasitica (strain CBS 223.65)</name>
    <dbReference type="NCBI Taxonomy" id="695850"/>
    <lineage>
        <taxon>Eukaryota</taxon>
        <taxon>Sar</taxon>
        <taxon>Stramenopiles</taxon>
        <taxon>Oomycota</taxon>
        <taxon>Saprolegniomycetes</taxon>
        <taxon>Saprolegniales</taxon>
        <taxon>Saprolegniaceae</taxon>
        <taxon>Saprolegnia</taxon>
    </lineage>
</organism>
<evidence type="ECO:0000313" key="6">
    <source>
        <dbReference type="Proteomes" id="UP000030745"/>
    </source>
</evidence>
<dbReference type="OMA" id="ECFDYVT"/>
<dbReference type="PROSITE" id="PS00018">
    <property type="entry name" value="EF_HAND_1"/>
    <property type="match status" value="1"/>
</dbReference>
<dbReference type="GO" id="GO:0005509">
    <property type="term" value="F:calcium ion binding"/>
    <property type="evidence" value="ECO:0007669"/>
    <property type="project" value="InterPro"/>
</dbReference>
<dbReference type="Gene3D" id="1.10.238.10">
    <property type="entry name" value="EF-hand"/>
    <property type="match status" value="1"/>
</dbReference>
<feature type="coiled-coil region" evidence="2">
    <location>
        <begin position="244"/>
        <end position="271"/>
    </location>
</feature>
<keyword evidence="2" id="KW-0175">Coiled coil</keyword>
<dbReference type="SMART" id="SM00054">
    <property type="entry name" value="EFh"/>
    <property type="match status" value="1"/>
</dbReference>
<dbReference type="GeneID" id="24135398"/>
<evidence type="ECO:0000259" key="4">
    <source>
        <dbReference type="PROSITE" id="PS50222"/>
    </source>
</evidence>
<feature type="region of interest" description="Disordered" evidence="3">
    <location>
        <begin position="24"/>
        <end position="66"/>
    </location>
</feature>